<feature type="domain" description="Tyr recombinase" evidence="12">
    <location>
        <begin position="108"/>
        <end position="285"/>
    </location>
</feature>
<dbReference type="PROSITE" id="PS51898">
    <property type="entry name" value="TYR_RECOMBINASE"/>
    <property type="match status" value="1"/>
</dbReference>
<keyword evidence="6 11" id="KW-0159">Chromosome partition</keyword>
<dbReference type="AlphaFoldDB" id="I4VLK4"/>
<dbReference type="InterPro" id="IPR044068">
    <property type="entry name" value="CB"/>
</dbReference>
<evidence type="ECO:0000256" key="6">
    <source>
        <dbReference type="ARBA" id="ARBA00022829"/>
    </source>
</evidence>
<feature type="active site" evidence="11">
    <location>
        <position position="171"/>
    </location>
</feature>
<keyword evidence="9 11" id="KW-0233">DNA recombination</keyword>
<dbReference type="SUPFAM" id="SSF56349">
    <property type="entry name" value="DNA breaking-rejoining enzymes"/>
    <property type="match status" value="1"/>
</dbReference>
<evidence type="ECO:0000259" key="12">
    <source>
        <dbReference type="PROSITE" id="PS51898"/>
    </source>
</evidence>
<comment type="subcellular location">
    <subcellularLocation>
        <location evidence="1 11">Cytoplasm</location>
    </subcellularLocation>
</comment>
<dbReference type="HAMAP" id="MF_01808">
    <property type="entry name" value="Recomb_XerC_XerD"/>
    <property type="match status" value="1"/>
</dbReference>
<evidence type="ECO:0000256" key="10">
    <source>
        <dbReference type="ARBA" id="ARBA00023306"/>
    </source>
</evidence>
<name>I4VLK4_9GAMM</name>
<dbReference type="PANTHER" id="PTHR30349:SF81">
    <property type="entry name" value="TYROSINE RECOMBINASE XERC"/>
    <property type="match status" value="1"/>
</dbReference>
<dbReference type="OrthoDB" id="9801717at2"/>
<comment type="caution">
    <text evidence="14">The sequence shown here is derived from an EMBL/GenBank/DDBJ whole genome shotgun (WGS) entry which is preliminary data.</text>
</comment>
<dbReference type="InterPro" id="IPR002104">
    <property type="entry name" value="Integrase_catalytic"/>
</dbReference>
<evidence type="ECO:0000256" key="8">
    <source>
        <dbReference type="ARBA" id="ARBA00023125"/>
    </source>
</evidence>
<dbReference type="eggNOG" id="COG4973">
    <property type="taxonomic scope" value="Bacteria"/>
</dbReference>
<feature type="domain" description="Core-binding (CB)" evidence="13">
    <location>
        <begin position="1"/>
        <end position="87"/>
    </location>
</feature>
<evidence type="ECO:0000256" key="1">
    <source>
        <dbReference type="ARBA" id="ARBA00004496"/>
    </source>
</evidence>
<dbReference type="CDD" id="cd00798">
    <property type="entry name" value="INT_XerDC_C"/>
    <property type="match status" value="1"/>
</dbReference>
<dbReference type="PATRIC" id="fig|1163408.3.peg.2816"/>
<dbReference type="Pfam" id="PF02899">
    <property type="entry name" value="Phage_int_SAM_1"/>
    <property type="match status" value="1"/>
</dbReference>
<dbReference type="GO" id="GO:0006313">
    <property type="term" value="P:DNA transposition"/>
    <property type="evidence" value="ECO:0007669"/>
    <property type="project" value="UniProtKB-UniRule"/>
</dbReference>
<dbReference type="EMBL" id="AJXU01000060">
    <property type="protein sequence ID" value="EIL88095.1"/>
    <property type="molecule type" value="Genomic_DNA"/>
</dbReference>
<evidence type="ECO:0000256" key="5">
    <source>
        <dbReference type="ARBA" id="ARBA00022618"/>
    </source>
</evidence>
<dbReference type="InterPro" id="IPR050090">
    <property type="entry name" value="Tyrosine_recombinase_XerCD"/>
</dbReference>
<dbReference type="GO" id="GO:0051301">
    <property type="term" value="P:cell division"/>
    <property type="evidence" value="ECO:0007669"/>
    <property type="project" value="UniProtKB-UniRule"/>
</dbReference>
<reference evidence="14 15" key="1">
    <citation type="journal article" date="2012" name="J. Bacteriol.">
        <title>Genome sequences for six rhodanobacter strains, isolated from soils and the terrestrial subsurface, with variable denitrification capabilities.</title>
        <authorList>
            <person name="Kostka J.E."/>
            <person name="Green S.J."/>
            <person name="Rishishwar L."/>
            <person name="Prakash O."/>
            <person name="Katz L.S."/>
            <person name="Marino-Ramirez L."/>
            <person name="Jordan I.K."/>
            <person name="Munk C."/>
            <person name="Ivanova N."/>
            <person name="Mikhailova N."/>
            <person name="Watson D.B."/>
            <person name="Brown S.D."/>
            <person name="Palumbo A.V."/>
            <person name="Brooks S.C."/>
        </authorList>
    </citation>
    <scope>NUCLEOTIDE SEQUENCE [LARGE SCALE GENOMIC DNA]</scope>
    <source>
        <strain evidence="15">Jip2T</strain>
    </source>
</reference>
<dbReference type="RefSeq" id="WP_007082405.1">
    <property type="nucleotide sequence ID" value="NZ_AJXU01000060.1"/>
</dbReference>
<dbReference type="Gene3D" id="1.10.443.10">
    <property type="entry name" value="Intergrase catalytic core"/>
    <property type="match status" value="1"/>
</dbReference>
<protein>
    <recommendedName>
        <fullName evidence="3 11">Tyrosine recombinase XerC</fullName>
    </recommendedName>
</protein>
<feature type="active site" evidence="11">
    <location>
        <position position="240"/>
    </location>
</feature>
<dbReference type="InterPro" id="IPR004107">
    <property type="entry name" value="Integrase_SAM-like_N"/>
</dbReference>
<evidence type="ECO:0000313" key="15">
    <source>
        <dbReference type="Proteomes" id="UP000004210"/>
    </source>
</evidence>
<dbReference type="GO" id="GO:0009037">
    <property type="term" value="F:tyrosine-based site-specific recombinase activity"/>
    <property type="evidence" value="ECO:0007669"/>
    <property type="project" value="UniProtKB-UniRule"/>
</dbReference>
<comment type="function">
    <text evidence="11">Site-specific tyrosine recombinase, which acts by catalyzing the cutting and rejoining of the recombining DNA molecules. The XerC-XerD complex is essential to convert dimers of the bacterial chromosome into monomers to permit their segregation at cell division. It also contributes to the segregational stability of plasmids.</text>
</comment>
<keyword evidence="7 11" id="KW-0229">DNA integration</keyword>
<keyword evidence="5 11" id="KW-0132">Cell division</keyword>
<keyword evidence="10 11" id="KW-0131">Cell cycle</keyword>
<dbReference type="Pfam" id="PF00589">
    <property type="entry name" value="Phage_integrase"/>
    <property type="match status" value="1"/>
</dbReference>
<feature type="active site" description="O-(3'-phospho-DNA)-tyrosine intermediate" evidence="11">
    <location>
        <position position="272"/>
    </location>
</feature>
<dbReference type="InterPro" id="IPR013762">
    <property type="entry name" value="Integrase-like_cat_sf"/>
</dbReference>
<evidence type="ECO:0000256" key="3">
    <source>
        <dbReference type="ARBA" id="ARBA00015804"/>
    </source>
</evidence>
<organism evidence="14 15">
    <name type="scientific">Rhodanobacter fulvus Jip2</name>
    <dbReference type="NCBI Taxonomy" id="1163408"/>
    <lineage>
        <taxon>Bacteria</taxon>
        <taxon>Pseudomonadati</taxon>
        <taxon>Pseudomonadota</taxon>
        <taxon>Gammaproteobacteria</taxon>
        <taxon>Lysobacterales</taxon>
        <taxon>Rhodanobacteraceae</taxon>
        <taxon>Rhodanobacter</taxon>
    </lineage>
</organism>
<dbReference type="InterPro" id="IPR023009">
    <property type="entry name" value="Tyrosine_recombinase_XerC/XerD"/>
</dbReference>
<dbReference type="GO" id="GO:0003677">
    <property type="term" value="F:DNA binding"/>
    <property type="evidence" value="ECO:0007669"/>
    <property type="project" value="UniProtKB-UniRule"/>
</dbReference>
<dbReference type="InterPro" id="IPR011010">
    <property type="entry name" value="DNA_brk_join_enz"/>
</dbReference>
<dbReference type="STRING" id="1163408.UU9_13890"/>
<dbReference type="InterPro" id="IPR010998">
    <property type="entry name" value="Integrase_recombinase_N"/>
</dbReference>
<dbReference type="GO" id="GO:0005737">
    <property type="term" value="C:cytoplasm"/>
    <property type="evidence" value="ECO:0007669"/>
    <property type="project" value="UniProtKB-SubCell"/>
</dbReference>
<dbReference type="PANTHER" id="PTHR30349">
    <property type="entry name" value="PHAGE INTEGRASE-RELATED"/>
    <property type="match status" value="1"/>
</dbReference>
<comment type="similarity">
    <text evidence="2 11">Belongs to the 'phage' integrase family. XerC subfamily.</text>
</comment>
<feature type="active site" evidence="11">
    <location>
        <position position="237"/>
    </location>
</feature>
<dbReference type="GO" id="GO:0007059">
    <property type="term" value="P:chromosome segregation"/>
    <property type="evidence" value="ECO:0007669"/>
    <property type="project" value="UniProtKB-UniRule"/>
</dbReference>
<evidence type="ECO:0000259" key="13">
    <source>
        <dbReference type="PROSITE" id="PS51900"/>
    </source>
</evidence>
<evidence type="ECO:0000256" key="7">
    <source>
        <dbReference type="ARBA" id="ARBA00022908"/>
    </source>
</evidence>
<proteinExistence type="inferred from homology"/>
<evidence type="ECO:0000256" key="4">
    <source>
        <dbReference type="ARBA" id="ARBA00022490"/>
    </source>
</evidence>
<dbReference type="Proteomes" id="UP000004210">
    <property type="component" value="Unassembled WGS sequence"/>
</dbReference>
<evidence type="ECO:0000256" key="9">
    <source>
        <dbReference type="ARBA" id="ARBA00023172"/>
    </source>
</evidence>
<dbReference type="NCBIfam" id="TIGR02224">
    <property type="entry name" value="recomb_XerC"/>
    <property type="match status" value="1"/>
</dbReference>
<keyword evidence="4 11" id="KW-0963">Cytoplasm</keyword>
<accession>I4VLK4</accession>
<evidence type="ECO:0000256" key="2">
    <source>
        <dbReference type="ARBA" id="ARBA00006657"/>
    </source>
</evidence>
<evidence type="ECO:0000313" key="14">
    <source>
        <dbReference type="EMBL" id="EIL88095.1"/>
    </source>
</evidence>
<feature type="active site" evidence="11">
    <location>
        <position position="263"/>
    </location>
</feature>
<feature type="active site" evidence="11">
    <location>
        <position position="147"/>
    </location>
</feature>
<gene>
    <name evidence="11 14" type="primary">xerC</name>
    <name evidence="14" type="ORF">UU9_13890</name>
</gene>
<comment type="subunit">
    <text evidence="11">Forms a cyclic heterotetrameric complex composed of two molecules of XerC and two molecules of XerD.</text>
</comment>
<dbReference type="InterPro" id="IPR011931">
    <property type="entry name" value="Recomb_XerC"/>
</dbReference>
<evidence type="ECO:0000256" key="11">
    <source>
        <dbReference type="HAMAP-Rule" id="MF_01808"/>
    </source>
</evidence>
<keyword evidence="15" id="KW-1185">Reference proteome</keyword>
<dbReference type="Gene3D" id="1.10.150.130">
    <property type="match status" value="1"/>
</dbReference>
<sequence length="295" mass="32523">MSPASQVDAWLQRLASERQASVHTVDAYRRDLAKLLRFMEAQGVATFDALDPNRMRSFVAAEHRAGLSAKSLQRLLSSCRSLFRQLIREGALAHDPLTGVRGPKVRRKLPQVLDVDEAGALVETDSGGKLAVRDRAMLELFYSSGLRLSELVNLRWIDLDLDGGEVRVLGKGGKTRVVPVGRPAVSALRTLGTAEGMQPDSAIFRGRGGAPINPRTVQLRMNKLALQQGLPKHVHPHLLRHTFASHMLESSGDLRAVQELLGHADIATTQIYTHLDFQHLAKVYDAAHPRAKRKP</sequence>
<keyword evidence="8 11" id="KW-0238">DNA-binding</keyword>
<dbReference type="PROSITE" id="PS51900">
    <property type="entry name" value="CB"/>
    <property type="match status" value="1"/>
</dbReference>